<dbReference type="Proteomes" id="UP000887569">
    <property type="component" value="Unplaced"/>
</dbReference>
<evidence type="ECO:0000313" key="3">
    <source>
        <dbReference type="WBParaSite" id="PgE054_g004_t02"/>
    </source>
</evidence>
<evidence type="ECO:0000313" key="1">
    <source>
        <dbReference type="Proteomes" id="UP000887569"/>
    </source>
</evidence>
<accession>A0A914ZZF3</accession>
<keyword evidence="1" id="KW-1185">Reference proteome</keyword>
<evidence type="ECO:0000313" key="2">
    <source>
        <dbReference type="WBParaSite" id="PgE054_g004_t01"/>
    </source>
</evidence>
<proteinExistence type="predicted"/>
<organism evidence="1 2">
    <name type="scientific">Parascaris univalens</name>
    <name type="common">Nematode worm</name>
    <dbReference type="NCBI Taxonomy" id="6257"/>
    <lineage>
        <taxon>Eukaryota</taxon>
        <taxon>Metazoa</taxon>
        <taxon>Ecdysozoa</taxon>
        <taxon>Nematoda</taxon>
        <taxon>Chromadorea</taxon>
        <taxon>Rhabditida</taxon>
        <taxon>Spirurina</taxon>
        <taxon>Ascaridomorpha</taxon>
        <taxon>Ascaridoidea</taxon>
        <taxon>Ascarididae</taxon>
        <taxon>Parascaris</taxon>
    </lineage>
</organism>
<sequence length="60" mass="7104">MSNTVESFICYCHLYHQKLFTVLSKVYPLLLRIHNRSNIRHFAATIFERSTSLMRTASQE</sequence>
<reference evidence="2 3" key="1">
    <citation type="submission" date="2022-11" db="UniProtKB">
        <authorList>
            <consortium name="WormBaseParasite"/>
        </authorList>
    </citation>
    <scope>IDENTIFICATION</scope>
</reference>
<dbReference type="WBParaSite" id="PgE054_g004_t01">
    <property type="protein sequence ID" value="PgE054_g004_t01"/>
    <property type="gene ID" value="PgE054_g004"/>
</dbReference>
<dbReference type="WBParaSite" id="PgE054_g004_t02">
    <property type="protein sequence ID" value="PgE054_g004_t02"/>
    <property type="gene ID" value="PgE054_g004"/>
</dbReference>
<dbReference type="AlphaFoldDB" id="A0A914ZZF3"/>
<name>A0A914ZZF3_PARUN</name>
<protein>
    <submittedName>
        <fullName evidence="2 3">Uncharacterized protein</fullName>
    </submittedName>
</protein>